<dbReference type="PANTHER" id="PTHR42709:SF6">
    <property type="entry name" value="UNDECAPRENYL PHOSPHATE TRANSPORTER A"/>
    <property type="match status" value="1"/>
</dbReference>
<keyword evidence="2" id="KW-1003">Cell membrane</keyword>
<keyword evidence="3 6" id="KW-0812">Transmembrane</keyword>
<evidence type="ECO:0000259" key="7">
    <source>
        <dbReference type="Pfam" id="PF09335"/>
    </source>
</evidence>
<dbReference type="GO" id="GO:0005886">
    <property type="term" value="C:plasma membrane"/>
    <property type="evidence" value="ECO:0007669"/>
    <property type="project" value="UniProtKB-SubCell"/>
</dbReference>
<evidence type="ECO:0000256" key="6">
    <source>
        <dbReference type="SAM" id="Phobius"/>
    </source>
</evidence>
<proteinExistence type="predicted"/>
<feature type="domain" description="VTT" evidence="7">
    <location>
        <begin position="34"/>
        <end position="160"/>
    </location>
</feature>
<dbReference type="Pfam" id="PF09335">
    <property type="entry name" value="VTT_dom"/>
    <property type="match status" value="1"/>
</dbReference>
<evidence type="ECO:0000256" key="4">
    <source>
        <dbReference type="ARBA" id="ARBA00022989"/>
    </source>
</evidence>
<accession>A0A0S4XP94</accession>
<evidence type="ECO:0000313" key="8">
    <source>
        <dbReference type="EMBL" id="CUV66132.1"/>
    </source>
</evidence>
<keyword evidence="5 6" id="KW-0472">Membrane</keyword>
<organism evidence="8">
    <name type="scientific">Sulfurovum sp. enrichment culture clone C5</name>
    <dbReference type="NCBI Taxonomy" id="497650"/>
    <lineage>
        <taxon>Bacteria</taxon>
        <taxon>Pseudomonadati</taxon>
        <taxon>Campylobacterota</taxon>
        <taxon>Epsilonproteobacteria</taxon>
        <taxon>Campylobacterales</taxon>
        <taxon>Sulfurovaceae</taxon>
        <taxon>Sulfurovum</taxon>
        <taxon>environmental samples</taxon>
    </lineage>
</organism>
<evidence type="ECO:0000256" key="5">
    <source>
        <dbReference type="ARBA" id="ARBA00023136"/>
    </source>
</evidence>
<feature type="transmembrane region" description="Helical" evidence="6">
    <location>
        <begin position="7"/>
        <end position="27"/>
    </location>
</feature>
<dbReference type="EMBL" id="FAXN01000063">
    <property type="protein sequence ID" value="CUV66132.1"/>
    <property type="molecule type" value="Genomic_DNA"/>
</dbReference>
<name>A0A0S4XP94_9BACT</name>
<reference evidence="8" key="1">
    <citation type="submission" date="2015-11" db="EMBL/GenBank/DDBJ databases">
        <authorList>
            <person name="Zhang Y."/>
            <person name="Guo Z."/>
        </authorList>
    </citation>
    <scope>NUCLEOTIDE SEQUENCE</scope>
    <source>
        <strain evidence="8">BN30871</strain>
    </source>
</reference>
<dbReference type="InterPro" id="IPR051311">
    <property type="entry name" value="DedA_domain"/>
</dbReference>
<evidence type="ECO:0000256" key="3">
    <source>
        <dbReference type="ARBA" id="ARBA00022692"/>
    </source>
</evidence>
<sequence>MMHDIAIWIVDLIGGVGYMGIFILMFLESTFVPVPSEVVMIPAGYLAYKGEMNFMIATLMGTLGSLCGALFNYFFALKFGRVFLQKYGKYILFPPKKQEKLEHFFQRHGEISTFSGRLILGVRHLISLPAGYARMNLVKFIAYTTLGSFIWVLVLMFVGYFVGSNEALVKHYLGIATIIAVITIILIAVIYVYRLKKDVEEEV</sequence>
<dbReference type="AlphaFoldDB" id="A0A0S4XP94"/>
<dbReference type="InterPro" id="IPR032816">
    <property type="entry name" value="VTT_dom"/>
</dbReference>
<keyword evidence="4 6" id="KW-1133">Transmembrane helix</keyword>
<feature type="transmembrane region" description="Helical" evidence="6">
    <location>
        <begin position="54"/>
        <end position="76"/>
    </location>
</feature>
<evidence type="ECO:0000256" key="1">
    <source>
        <dbReference type="ARBA" id="ARBA00004651"/>
    </source>
</evidence>
<protein>
    <recommendedName>
        <fullName evidence="7">VTT domain-containing protein</fullName>
    </recommendedName>
</protein>
<evidence type="ECO:0000256" key="2">
    <source>
        <dbReference type="ARBA" id="ARBA00022475"/>
    </source>
</evidence>
<feature type="transmembrane region" description="Helical" evidence="6">
    <location>
        <begin position="140"/>
        <end position="160"/>
    </location>
</feature>
<comment type="subcellular location">
    <subcellularLocation>
        <location evidence="1">Cell membrane</location>
        <topology evidence="1">Multi-pass membrane protein</topology>
    </subcellularLocation>
</comment>
<feature type="transmembrane region" description="Helical" evidence="6">
    <location>
        <begin position="172"/>
        <end position="193"/>
    </location>
</feature>
<gene>
    <name evidence="8" type="ORF">BN3087_600029</name>
</gene>
<dbReference type="PANTHER" id="PTHR42709">
    <property type="entry name" value="ALKALINE PHOSPHATASE LIKE PROTEIN"/>
    <property type="match status" value="1"/>
</dbReference>